<organism evidence="1 2">
    <name type="scientific">Senna tora</name>
    <dbReference type="NCBI Taxonomy" id="362788"/>
    <lineage>
        <taxon>Eukaryota</taxon>
        <taxon>Viridiplantae</taxon>
        <taxon>Streptophyta</taxon>
        <taxon>Embryophyta</taxon>
        <taxon>Tracheophyta</taxon>
        <taxon>Spermatophyta</taxon>
        <taxon>Magnoliopsida</taxon>
        <taxon>eudicotyledons</taxon>
        <taxon>Gunneridae</taxon>
        <taxon>Pentapetalae</taxon>
        <taxon>rosids</taxon>
        <taxon>fabids</taxon>
        <taxon>Fabales</taxon>
        <taxon>Fabaceae</taxon>
        <taxon>Caesalpinioideae</taxon>
        <taxon>Cassia clade</taxon>
        <taxon>Senna</taxon>
    </lineage>
</organism>
<name>A0A834VZ02_9FABA</name>
<gene>
    <name evidence="1" type="ORF">G2W53_041211</name>
</gene>
<proteinExistence type="predicted"/>
<protein>
    <submittedName>
        <fullName evidence="1">Uncharacterized protein</fullName>
    </submittedName>
</protein>
<dbReference type="EMBL" id="JAAIUW010000013">
    <property type="protein sequence ID" value="KAF7802100.1"/>
    <property type="molecule type" value="Genomic_DNA"/>
</dbReference>
<dbReference type="Proteomes" id="UP000634136">
    <property type="component" value="Unassembled WGS sequence"/>
</dbReference>
<dbReference type="AlphaFoldDB" id="A0A834VZ02"/>
<evidence type="ECO:0000313" key="2">
    <source>
        <dbReference type="Proteomes" id="UP000634136"/>
    </source>
</evidence>
<evidence type="ECO:0000313" key="1">
    <source>
        <dbReference type="EMBL" id="KAF7802100.1"/>
    </source>
</evidence>
<reference evidence="1" key="1">
    <citation type="submission" date="2020-09" db="EMBL/GenBank/DDBJ databases">
        <title>Genome-Enabled Discovery of Anthraquinone Biosynthesis in Senna tora.</title>
        <authorList>
            <person name="Kang S.-H."/>
            <person name="Pandey R.P."/>
            <person name="Lee C.-M."/>
            <person name="Sim J.-S."/>
            <person name="Jeong J.-T."/>
            <person name="Choi B.-S."/>
            <person name="Jung M."/>
            <person name="Ginzburg D."/>
            <person name="Zhao K."/>
            <person name="Won S.Y."/>
            <person name="Oh T.-J."/>
            <person name="Yu Y."/>
            <person name="Kim N.-H."/>
            <person name="Lee O.R."/>
            <person name="Lee T.-H."/>
            <person name="Bashyal P."/>
            <person name="Kim T.-S."/>
            <person name="Lee W.-H."/>
            <person name="Kawkins C."/>
            <person name="Kim C.-K."/>
            <person name="Kim J.S."/>
            <person name="Ahn B.O."/>
            <person name="Rhee S.Y."/>
            <person name="Sohng J.K."/>
        </authorList>
    </citation>
    <scope>NUCLEOTIDE SEQUENCE</scope>
    <source>
        <tissue evidence="1">Leaf</tissue>
    </source>
</reference>
<keyword evidence="2" id="KW-1185">Reference proteome</keyword>
<accession>A0A834VZ02</accession>
<sequence length="119" mass="13142">MLQEENPSGATLPVGHHVSILPIDYTLEVVGAGQKDSSRISYKEIEETLCIARTRWETKANENGQIYIYKRNINNNTCISVQKKTSTTPVFGSISLVITLCPPPTPATLLQTKTTCSIY</sequence>
<comment type="caution">
    <text evidence="1">The sequence shown here is derived from an EMBL/GenBank/DDBJ whole genome shotgun (WGS) entry which is preliminary data.</text>
</comment>